<sequence>MRRRSAALLLSGALAVGVLVIPSIQRHESSGDARILGVSVNGDNPVVLGPTGSSPITFSITAEDDSGIASVDGVGLWGPNISVLPGGPTHCVAKTATISVCTGSSSVDITKKQIFDDMAGQWYVQATVHAHDGDALTKQKAGSFSIKKEGQLTEYGAPHTAPKGALIGIGGQLKKPDWDSGAWVPNPGQKVSVQFCAKDCVKPTVVAETTTDANGTIAVTVRTTVTGDYTLVYAGTYWAEGVQSMSPQVTVQ</sequence>
<reference evidence="1 2" key="1">
    <citation type="submission" date="2024-09" db="EMBL/GenBank/DDBJ databases">
        <authorList>
            <person name="Lee S.D."/>
        </authorList>
    </citation>
    <scope>NUCLEOTIDE SEQUENCE [LARGE SCALE GENOMIC DNA]</scope>
    <source>
        <strain evidence="1 2">N1-1</strain>
    </source>
</reference>
<organism evidence="1 2">
    <name type="scientific">Streptacidiphilus alkalitolerans</name>
    <dbReference type="NCBI Taxonomy" id="3342712"/>
    <lineage>
        <taxon>Bacteria</taxon>
        <taxon>Bacillati</taxon>
        <taxon>Actinomycetota</taxon>
        <taxon>Actinomycetes</taxon>
        <taxon>Kitasatosporales</taxon>
        <taxon>Streptomycetaceae</taxon>
        <taxon>Streptacidiphilus</taxon>
    </lineage>
</organism>
<dbReference type="EMBL" id="JBHEZX010000011">
    <property type="protein sequence ID" value="MFC1412368.1"/>
    <property type="molecule type" value="Genomic_DNA"/>
</dbReference>
<dbReference type="Proteomes" id="UP001592582">
    <property type="component" value="Unassembled WGS sequence"/>
</dbReference>
<name>A0ABV6VF83_9ACTN</name>
<evidence type="ECO:0000313" key="1">
    <source>
        <dbReference type="EMBL" id="MFC1412368.1"/>
    </source>
</evidence>
<keyword evidence="2" id="KW-1185">Reference proteome</keyword>
<protein>
    <submittedName>
        <fullName evidence="1">Uncharacterized protein</fullName>
    </submittedName>
</protein>
<evidence type="ECO:0000313" key="2">
    <source>
        <dbReference type="Proteomes" id="UP001592582"/>
    </source>
</evidence>
<accession>A0ABV6VF83</accession>
<comment type="caution">
    <text evidence="1">The sequence shown here is derived from an EMBL/GenBank/DDBJ whole genome shotgun (WGS) entry which is preliminary data.</text>
</comment>
<proteinExistence type="predicted"/>
<gene>
    <name evidence="1" type="ORF">ACEZDG_24165</name>
</gene>